<protein>
    <submittedName>
        <fullName evidence="10">Sigma-54-dependent Fis family transcriptional regulator</fullName>
    </submittedName>
</protein>
<dbReference type="InterPro" id="IPR027417">
    <property type="entry name" value="P-loop_NTPase"/>
</dbReference>
<dbReference type="AlphaFoldDB" id="A0A538TZN8"/>
<dbReference type="InterPro" id="IPR011006">
    <property type="entry name" value="CheY-like_superfamily"/>
</dbReference>
<dbReference type="PROSITE" id="PS00688">
    <property type="entry name" value="SIGMA54_INTERACT_3"/>
    <property type="match status" value="1"/>
</dbReference>
<keyword evidence="4" id="KW-0238">DNA-binding</keyword>
<dbReference type="FunFam" id="1.10.8.60:FF:000014">
    <property type="entry name" value="DNA-binding transcriptional regulator NtrC"/>
    <property type="match status" value="1"/>
</dbReference>
<organism evidence="10 11">
    <name type="scientific">Eiseniibacteriota bacterium</name>
    <dbReference type="NCBI Taxonomy" id="2212470"/>
    <lineage>
        <taxon>Bacteria</taxon>
        <taxon>Candidatus Eiseniibacteriota</taxon>
    </lineage>
</organism>
<dbReference type="Gene3D" id="1.10.8.60">
    <property type="match status" value="1"/>
</dbReference>
<dbReference type="SUPFAM" id="SSF52540">
    <property type="entry name" value="P-loop containing nucleoside triphosphate hydrolases"/>
    <property type="match status" value="1"/>
</dbReference>
<dbReference type="Gene3D" id="3.40.50.2300">
    <property type="match status" value="1"/>
</dbReference>
<feature type="domain" description="Response regulatory" evidence="9">
    <location>
        <begin position="2"/>
        <end position="117"/>
    </location>
</feature>
<keyword evidence="3" id="KW-0805">Transcription regulation</keyword>
<evidence type="ECO:0000256" key="1">
    <source>
        <dbReference type="ARBA" id="ARBA00022741"/>
    </source>
</evidence>
<evidence type="ECO:0000256" key="6">
    <source>
        <dbReference type="ARBA" id="ARBA00023163"/>
    </source>
</evidence>
<dbReference type="PROSITE" id="PS50110">
    <property type="entry name" value="RESPONSE_REGULATORY"/>
    <property type="match status" value="1"/>
</dbReference>
<dbReference type="InterPro" id="IPR058031">
    <property type="entry name" value="AAA_lid_NorR"/>
</dbReference>
<evidence type="ECO:0000256" key="2">
    <source>
        <dbReference type="ARBA" id="ARBA00022840"/>
    </source>
</evidence>
<dbReference type="Pfam" id="PF00158">
    <property type="entry name" value="Sigma54_activat"/>
    <property type="match status" value="1"/>
</dbReference>
<dbReference type="CDD" id="cd00009">
    <property type="entry name" value="AAA"/>
    <property type="match status" value="1"/>
</dbReference>
<keyword evidence="7" id="KW-0597">Phosphoprotein</keyword>
<dbReference type="Pfam" id="PF00072">
    <property type="entry name" value="Response_reg"/>
    <property type="match status" value="1"/>
</dbReference>
<dbReference type="InterPro" id="IPR001789">
    <property type="entry name" value="Sig_transdc_resp-reg_receiver"/>
</dbReference>
<dbReference type="InterPro" id="IPR002078">
    <property type="entry name" value="Sigma_54_int"/>
</dbReference>
<dbReference type="SMART" id="SM00382">
    <property type="entry name" value="AAA"/>
    <property type="match status" value="1"/>
</dbReference>
<dbReference type="InterPro" id="IPR025662">
    <property type="entry name" value="Sigma_54_int_dom_ATP-bd_1"/>
</dbReference>
<dbReference type="Pfam" id="PF25601">
    <property type="entry name" value="AAA_lid_14"/>
    <property type="match status" value="1"/>
</dbReference>
<dbReference type="FunFam" id="3.40.50.300:FF:000006">
    <property type="entry name" value="DNA-binding transcriptional regulator NtrC"/>
    <property type="match status" value="1"/>
</dbReference>
<evidence type="ECO:0000313" key="11">
    <source>
        <dbReference type="Proteomes" id="UP000319836"/>
    </source>
</evidence>
<dbReference type="SMART" id="SM00448">
    <property type="entry name" value="REC"/>
    <property type="match status" value="1"/>
</dbReference>
<evidence type="ECO:0000256" key="3">
    <source>
        <dbReference type="ARBA" id="ARBA00023015"/>
    </source>
</evidence>
<evidence type="ECO:0000259" key="9">
    <source>
        <dbReference type="PROSITE" id="PS50110"/>
    </source>
</evidence>
<dbReference type="GO" id="GO:0000160">
    <property type="term" value="P:phosphorelay signal transduction system"/>
    <property type="evidence" value="ECO:0007669"/>
    <property type="project" value="InterPro"/>
</dbReference>
<feature type="domain" description="Sigma-54 factor interaction" evidence="8">
    <location>
        <begin position="142"/>
        <end position="371"/>
    </location>
</feature>
<keyword evidence="6" id="KW-0804">Transcription</keyword>
<evidence type="ECO:0000256" key="5">
    <source>
        <dbReference type="ARBA" id="ARBA00023159"/>
    </source>
</evidence>
<dbReference type="GO" id="GO:0003677">
    <property type="term" value="F:DNA binding"/>
    <property type="evidence" value="ECO:0007669"/>
    <property type="project" value="UniProtKB-KW"/>
</dbReference>
<dbReference type="InterPro" id="IPR003593">
    <property type="entry name" value="AAA+_ATPase"/>
</dbReference>
<dbReference type="SUPFAM" id="SSF52172">
    <property type="entry name" value="CheY-like"/>
    <property type="match status" value="1"/>
</dbReference>
<comment type="caution">
    <text evidence="10">The sequence shown here is derived from an EMBL/GenBank/DDBJ whole genome shotgun (WGS) entry which is preliminary data.</text>
</comment>
<sequence length="416" mass="46181">MRVLVVDDHLASAEGLRDYLQEWGHEARCAPGAGDALAVLETWRPEVIVCDLLMPPGPGGLELLRQVRATDAWIGFIMLTGQGTIEDAVLAIREGAFDFLTKPVDLDRLRLLVTHLGERNEMRSEVARLRRRLAHLGDEGVVVTRSTEMRRVMDLVERVAPSMASVLVIGESGSGKDFVAQRLHELSGRAQAPFIAVNCPAIPEALLESELFGHERGAFTGAVNERAGLFEHAGKGTLLLDEITEMAPGLQAKLLRVLESRRFRRVGGREERLADFRVVAATNRDPETAVRQGRLREDLYYRLNVFTVAMPALRARKEDIAPLAARFIASFAEQNGRPVEGLSNQALMALENYDWPGNVRELRNAIERAVVLARGPVIELTDLPQRIARPVVMIDRARSGASSRTRRMRRGRWGSA</sequence>
<feature type="modified residue" description="4-aspartylphosphate" evidence="7">
    <location>
        <position position="51"/>
    </location>
</feature>
<evidence type="ECO:0000256" key="4">
    <source>
        <dbReference type="ARBA" id="ARBA00023125"/>
    </source>
</evidence>
<keyword evidence="1" id="KW-0547">Nucleotide-binding</keyword>
<evidence type="ECO:0000259" key="8">
    <source>
        <dbReference type="PROSITE" id="PS50045"/>
    </source>
</evidence>
<dbReference type="Proteomes" id="UP000319836">
    <property type="component" value="Unassembled WGS sequence"/>
</dbReference>
<dbReference type="PROSITE" id="PS00675">
    <property type="entry name" value="SIGMA54_INTERACT_1"/>
    <property type="match status" value="1"/>
</dbReference>
<keyword evidence="5" id="KW-0010">Activator</keyword>
<keyword evidence="2" id="KW-0067">ATP-binding</keyword>
<reference evidence="10 11" key="1">
    <citation type="journal article" date="2019" name="Nat. Microbiol.">
        <title>Mediterranean grassland soil C-N compound turnover is dependent on rainfall and depth, and is mediated by genomically divergent microorganisms.</title>
        <authorList>
            <person name="Diamond S."/>
            <person name="Andeer P.F."/>
            <person name="Li Z."/>
            <person name="Crits-Christoph A."/>
            <person name="Burstein D."/>
            <person name="Anantharaman K."/>
            <person name="Lane K.R."/>
            <person name="Thomas B.C."/>
            <person name="Pan C."/>
            <person name="Northen T.R."/>
            <person name="Banfield J.F."/>
        </authorList>
    </citation>
    <scope>NUCLEOTIDE SEQUENCE [LARGE SCALE GENOMIC DNA]</scope>
    <source>
        <strain evidence="10">WS_10</strain>
    </source>
</reference>
<proteinExistence type="predicted"/>
<dbReference type="Gene3D" id="3.40.50.300">
    <property type="entry name" value="P-loop containing nucleotide triphosphate hydrolases"/>
    <property type="match status" value="1"/>
</dbReference>
<dbReference type="PANTHER" id="PTHR32071">
    <property type="entry name" value="TRANSCRIPTIONAL REGULATORY PROTEIN"/>
    <property type="match status" value="1"/>
</dbReference>
<accession>A0A538TZN8</accession>
<gene>
    <name evidence="10" type="ORF">E6K80_12955</name>
</gene>
<evidence type="ECO:0000313" key="10">
    <source>
        <dbReference type="EMBL" id="TMQ69063.1"/>
    </source>
</evidence>
<evidence type="ECO:0000256" key="7">
    <source>
        <dbReference type="PROSITE-ProRule" id="PRU00169"/>
    </source>
</evidence>
<name>A0A538TZN8_UNCEI</name>
<dbReference type="GO" id="GO:0006355">
    <property type="term" value="P:regulation of DNA-templated transcription"/>
    <property type="evidence" value="ECO:0007669"/>
    <property type="project" value="InterPro"/>
</dbReference>
<dbReference type="InterPro" id="IPR025944">
    <property type="entry name" value="Sigma_54_int_dom_CS"/>
</dbReference>
<dbReference type="GO" id="GO:0005524">
    <property type="term" value="F:ATP binding"/>
    <property type="evidence" value="ECO:0007669"/>
    <property type="project" value="UniProtKB-KW"/>
</dbReference>
<dbReference type="EMBL" id="VBPA01000345">
    <property type="protein sequence ID" value="TMQ69063.1"/>
    <property type="molecule type" value="Genomic_DNA"/>
</dbReference>
<dbReference type="PROSITE" id="PS50045">
    <property type="entry name" value="SIGMA54_INTERACT_4"/>
    <property type="match status" value="1"/>
</dbReference>